<protein>
    <submittedName>
        <fullName evidence="6">TetR family transcriptional regulator</fullName>
    </submittedName>
</protein>
<dbReference type="InterPro" id="IPR001647">
    <property type="entry name" value="HTH_TetR"/>
</dbReference>
<dbReference type="Proteomes" id="UP000624709">
    <property type="component" value="Unassembled WGS sequence"/>
</dbReference>
<comment type="caution">
    <text evidence="6">The sequence shown here is derived from an EMBL/GenBank/DDBJ whole genome shotgun (WGS) entry which is preliminary data.</text>
</comment>
<evidence type="ECO:0000256" key="3">
    <source>
        <dbReference type="ARBA" id="ARBA00023163"/>
    </source>
</evidence>
<keyword evidence="7" id="KW-1185">Reference proteome</keyword>
<keyword evidence="2 4" id="KW-0238">DNA-binding</keyword>
<dbReference type="EMBL" id="BOMS01000041">
    <property type="protein sequence ID" value="GIE66773.1"/>
    <property type="molecule type" value="Genomic_DNA"/>
</dbReference>
<name>A0ABQ4B812_9ACTN</name>
<sequence>MRAVLSVEDNDYTFLAAMQEQCSRRGTLVPMTAANLRARVRAEMTEEIKQVAQRHLATDGANLSLRAVARDLGMASSAVYRYFASRDELLTAMIIDAYEAVGAAAARADAAATVASSPAVAPVERWVAISHAVRDWAVANPHQWALIYGSPVPGYEAPQDTIESAIRVIMLLAGVLRDALAAGELPAVPGQPAGRFGEELAAVAAQFGLDTPAHLVGATMYGFVHLCGAISTELYGQLNNSIDEDRRGFFEWQMRATAAFAGLR</sequence>
<feature type="DNA-binding region" description="H-T-H motif" evidence="4">
    <location>
        <begin position="64"/>
        <end position="83"/>
    </location>
</feature>
<keyword evidence="3" id="KW-0804">Transcription</keyword>
<gene>
    <name evidence="6" type="ORF">Apa02nite_028810</name>
</gene>
<dbReference type="InterPro" id="IPR025996">
    <property type="entry name" value="MT1864/Rv1816-like_C"/>
</dbReference>
<feature type="domain" description="HTH tetR-type" evidence="5">
    <location>
        <begin position="42"/>
        <end position="101"/>
    </location>
</feature>
<dbReference type="Pfam" id="PF13305">
    <property type="entry name" value="TetR_C_33"/>
    <property type="match status" value="1"/>
</dbReference>
<evidence type="ECO:0000256" key="1">
    <source>
        <dbReference type="ARBA" id="ARBA00023015"/>
    </source>
</evidence>
<dbReference type="InterPro" id="IPR009057">
    <property type="entry name" value="Homeodomain-like_sf"/>
</dbReference>
<evidence type="ECO:0000256" key="2">
    <source>
        <dbReference type="ARBA" id="ARBA00023125"/>
    </source>
</evidence>
<proteinExistence type="predicted"/>
<dbReference type="Gene3D" id="1.10.357.10">
    <property type="entry name" value="Tetracycline Repressor, domain 2"/>
    <property type="match status" value="1"/>
</dbReference>
<organism evidence="6 7">
    <name type="scientific">Actinoplanes palleronii</name>
    <dbReference type="NCBI Taxonomy" id="113570"/>
    <lineage>
        <taxon>Bacteria</taxon>
        <taxon>Bacillati</taxon>
        <taxon>Actinomycetota</taxon>
        <taxon>Actinomycetes</taxon>
        <taxon>Micromonosporales</taxon>
        <taxon>Micromonosporaceae</taxon>
        <taxon>Actinoplanes</taxon>
    </lineage>
</organism>
<evidence type="ECO:0000259" key="5">
    <source>
        <dbReference type="PROSITE" id="PS50977"/>
    </source>
</evidence>
<accession>A0ABQ4B812</accession>
<reference evidence="6 7" key="1">
    <citation type="submission" date="2021-01" db="EMBL/GenBank/DDBJ databases">
        <title>Whole genome shotgun sequence of Actinoplanes palleronii NBRC 14916.</title>
        <authorList>
            <person name="Komaki H."/>
            <person name="Tamura T."/>
        </authorList>
    </citation>
    <scope>NUCLEOTIDE SEQUENCE [LARGE SCALE GENOMIC DNA]</scope>
    <source>
        <strain evidence="6 7">NBRC 14916</strain>
    </source>
</reference>
<evidence type="ECO:0000256" key="4">
    <source>
        <dbReference type="PROSITE-ProRule" id="PRU00335"/>
    </source>
</evidence>
<dbReference type="SUPFAM" id="SSF46689">
    <property type="entry name" value="Homeodomain-like"/>
    <property type="match status" value="1"/>
</dbReference>
<dbReference type="PROSITE" id="PS50977">
    <property type="entry name" value="HTH_TETR_2"/>
    <property type="match status" value="1"/>
</dbReference>
<keyword evidence="1" id="KW-0805">Transcription regulation</keyword>
<evidence type="ECO:0000313" key="7">
    <source>
        <dbReference type="Proteomes" id="UP000624709"/>
    </source>
</evidence>
<evidence type="ECO:0000313" key="6">
    <source>
        <dbReference type="EMBL" id="GIE66773.1"/>
    </source>
</evidence>
<dbReference type="SUPFAM" id="SSF48498">
    <property type="entry name" value="Tetracyclin repressor-like, C-terminal domain"/>
    <property type="match status" value="1"/>
</dbReference>
<dbReference type="InterPro" id="IPR036271">
    <property type="entry name" value="Tet_transcr_reg_TetR-rel_C_sf"/>
</dbReference>
<dbReference type="Pfam" id="PF00440">
    <property type="entry name" value="TetR_N"/>
    <property type="match status" value="1"/>
</dbReference>